<gene>
    <name evidence="3" type="ORF">HDF17_000506</name>
</gene>
<reference evidence="3 4" key="1">
    <citation type="submission" date="2020-07" db="EMBL/GenBank/DDBJ databases">
        <title>Genomic Encyclopedia of Type Strains, Phase IV (KMG-V): Genome sequencing to study the core and pangenomes of soil and plant-associated prokaryotes.</title>
        <authorList>
            <person name="Whitman W."/>
        </authorList>
    </citation>
    <scope>NUCLEOTIDE SEQUENCE [LARGE SCALE GENOMIC DNA]</scope>
    <source>
        <strain evidence="3 4">X4EP2</strain>
    </source>
</reference>
<dbReference type="PANTHER" id="PTHR46401">
    <property type="entry name" value="GLYCOSYLTRANSFERASE WBBK-RELATED"/>
    <property type="match status" value="1"/>
</dbReference>
<dbReference type="PANTHER" id="PTHR46401:SF8">
    <property type="entry name" value="BLL6006 PROTEIN"/>
    <property type="match status" value="1"/>
</dbReference>
<dbReference type="CDD" id="cd03809">
    <property type="entry name" value="GT4_MtfB-like"/>
    <property type="match status" value="1"/>
</dbReference>
<dbReference type="Pfam" id="PF00534">
    <property type="entry name" value="Glycos_transf_1"/>
    <property type="match status" value="1"/>
</dbReference>
<accession>A0A7Y9TFD0</accession>
<sequence>MGMNYISSTNQKLRVAIDCRMNDFRQGIGTAVQALAKALSDSKIEEQEYTFIVRESLRDCLAPYIYGPCHLETISDSKLSGIKAALRWIAPLRFLWKKVRGAAVHVQNSDGYVESRGFDVVHFPTQVAYLTKIPTIYQPWDLQHLHYPQFFSKEEFARREREYRAFCDHASCVCVQAEWTKQDVIQHFGLAKEKLEVIPWGPVFDAYQDPSEEECRNAVSKYKLPQSFFFYPAVTWPHKNHEVILRALHLLANKGDFVPHVYFTGASTDYRSTLDELSRQLRVSEKVHYLGFVTPAELQAIFKVATAMIFASKFEGFGLPILEAFHARLPVLSSTASTLPEIARDGALYFDPDSPAELSGLMKDILDSPRLRQNLVEKGSLTLLGYSMDKTAVSLQGLYARTAAGALQSSQLSKKDEQKSVRG</sequence>
<feature type="domain" description="Glycosyltransferase subfamily 4-like N-terminal" evidence="2">
    <location>
        <begin position="109"/>
        <end position="201"/>
    </location>
</feature>
<comment type="caution">
    <text evidence="3">The sequence shown here is derived from an EMBL/GenBank/DDBJ whole genome shotgun (WGS) entry which is preliminary data.</text>
</comment>
<dbReference type="RefSeq" id="WP_179487452.1">
    <property type="nucleotide sequence ID" value="NZ_JACCCW010000001.1"/>
</dbReference>
<dbReference type="AlphaFoldDB" id="A0A7Y9TFD0"/>
<evidence type="ECO:0000259" key="1">
    <source>
        <dbReference type="Pfam" id="PF00534"/>
    </source>
</evidence>
<dbReference type="Gene3D" id="3.40.50.2000">
    <property type="entry name" value="Glycogen Phosphorylase B"/>
    <property type="match status" value="2"/>
</dbReference>
<keyword evidence="4" id="KW-1185">Reference proteome</keyword>
<proteinExistence type="predicted"/>
<feature type="domain" description="Glycosyl transferase family 1" evidence="1">
    <location>
        <begin position="226"/>
        <end position="379"/>
    </location>
</feature>
<evidence type="ECO:0000313" key="4">
    <source>
        <dbReference type="Proteomes" id="UP000589520"/>
    </source>
</evidence>
<dbReference type="InterPro" id="IPR028098">
    <property type="entry name" value="Glyco_trans_4-like_N"/>
</dbReference>
<dbReference type="EMBL" id="JACCCW010000001">
    <property type="protein sequence ID" value="NYF78219.1"/>
    <property type="molecule type" value="Genomic_DNA"/>
</dbReference>
<dbReference type="Pfam" id="PF13439">
    <property type="entry name" value="Glyco_transf_4"/>
    <property type="match status" value="1"/>
</dbReference>
<evidence type="ECO:0000259" key="2">
    <source>
        <dbReference type="Pfam" id="PF13439"/>
    </source>
</evidence>
<dbReference type="GO" id="GO:0016757">
    <property type="term" value="F:glycosyltransferase activity"/>
    <property type="evidence" value="ECO:0007669"/>
    <property type="project" value="InterPro"/>
</dbReference>
<evidence type="ECO:0000313" key="3">
    <source>
        <dbReference type="EMBL" id="NYF78219.1"/>
    </source>
</evidence>
<dbReference type="InterPro" id="IPR001296">
    <property type="entry name" value="Glyco_trans_1"/>
</dbReference>
<name>A0A7Y9TFD0_9BACT</name>
<organism evidence="3 4">
    <name type="scientific">Granulicella arctica</name>
    <dbReference type="NCBI Taxonomy" id="940613"/>
    <lineage>
        <taxon>Bacteria</taxon>
        <taxon>Pseudomonadati</taxon>
        <taxon>Acidobacteriota</taxon>
        <taxon>Terriglobia</taxon>
        <taxon>Terriglobales</taxon>
        <taxon>Acidobacteriaceae</taxon>
        <taxon>Granulicella</taxon>
    </lineage>
</organism>
<dbReference type="SUPFAM" id="SSF53756">
    <property type="entry name" value="UDP-Glycosyltransferase/glycogen phosphorylase"/>
    <property type="match status" value="1"/>
</dbReference>
<dbReference type="Proteomes" id="UP000589520">
    <property type="component" value="Unassembled WGS sequence"/>
</dbReference>
<protein>
    <submittedName>
        <fullName evidence="3">Glycosyltransferase involved in cell wall biosynthesis</fullName>
    </submittedName>
</protein>
<keyword evidence="3" id="KW-0808">Transferase</keyword>